<dbReference type="Gene3D" id="3.90.660.10">
    <property type="match status" value="1"/>
</dbReference>
<reference evidence="2 3" key="1">
    <citation type="submission" date="2024-01" db="EMBL/GenBank/DDBJ databases">
        <title>Genome assemblies of Stephania.</title>
        <authorList>
            <person name="Yang L."/>
        </authorList>
    </citation>
    <scope>NUCLEOTIDE SEQUENCE [LARGE SCALE GENOMIC DNA]</scope>
    <source>
        <strain evidence="2">QJT</strain>
        <tissue evidence="2">Leaf</tissue>
    </source>
</reference>
<dbReference type="Pfam" id="PF01593">
    <property type="entry name" value="Amino_oxidase"/>
    <property type="match status" value="1"/>
</dbReference>
<dbReference type="SUPFAM" id="SSF54373">
    <property type="entry name" value="FAD-linked reductases, C-terminal domain"/>
    <property type="match status" value="1"/>
</dbReference>
<dbReference type="Proteomes" id="UP001417504">
    <property type="component" value="Unassembled WGS sequence"/>
</dbReference>
<feature type="domain" description="Amine oxidase" evidence="1">
    <location>
        <begin position="8"/>
        <end position="73"/>
    </location>
</feature>
<dbReference type="AlphaFoldDB" id="A0AAP0JCA6"/>
<name>A0AAP0JCA6_9MAGN</name>
<keyword evidence="3" id="KW-1185">Reference proteome</keyword>
<dbReference type="EMBL" id="JBBNAE010000004">
    <property type="protein sequence ID" value="KAK9130323.1"/>
    <property type="molecule type" value="Genomic_DNA"/>
</dbReference>
<proteinExistence type="predicted"/>
<comment type="caution">
    <text evidence="2">The sequence shown here is derived from an EMBL/GenBank/DDBJ whole genome shotgun (WGS) entry which is preliminary data.</text>
</comment>
<evidence type="ECO:0000313" key="2">
    <source>
        <dbReference type="EMBL" id="KAK9130323.1"/>
    </source>
</evidence>
<dbReference type="GO" id="GO:0016491">
    <property type="term" value="F:oxidoreductase activity"/>
    <property type="evidence" value="ECO:0007669"/>
    <property type="project" value="InterPro"/>
</dbReference>
<sequence>MENAYPRSNILVVTLTNEGLKRVEAQSEKETLREAIGMLRDIFGPEVPTADRILVPPWWNNRFQRGSYNYPFSPPINILCTLRFQLYLNGKMVVQDGVK</sequence>
<organism evidence="2 3">
    <name type="scientific">Stephania japonica</name>
    <dbReference type="NCBI Taxonomy" id="461633"/>
    <lineage>
        <taxon>Eukaryota</taxon>
        <taxon>Viridiplantae</taxon>
        <taxon>Streptophyta</taxon>
        <taxon>Embryophyta</taxon>
        <taxon>Tracheophyta</taxon>
        <taxon>Spermatophyta</taxon>
        <taxon>Magnoliopsida</taxon>
        <taxon>Ranunculales</taxon>
        <taxon>Menispermaceae</taxon>
        <taxon>Menispermoideae</taxon>
        <taxon>Cissampelideae</taxon>
        <taxon>Stephania</taxon>
    </lineage>
</organism>
<evidence type="ECO:0000313" key="3">
    <source>
        <dbReference type="Proteomes" id="UP001417504"/>
    </source>
</evidence>
<dbReference type="InterPro" id="IPR002937">
    <property type="entry name" value="Amino_oxidase"/>
</dbReference>
<protein>
    <recommendedName>
        <fullName evidence="1">Amine oxidase domain-containing protein</fullName>
    </recommendedName>
</protein>
<accession>A0AAP0JCA6</accession>
<evidence type="ECO:0000259" key="1">
    <source>
        <dbReference type="Pfam" id="PF01593"/>
    </source>
</evidence>
<gene>
    <name evidence="2" type="ORF">Sjap_010810</name>
</gene>